<evidence type="ECO:0000256" key="7">
    <source>
        <dbReference type="ARBA" id="ARBA00057615"/>
    </source>
</evidence>
<dbReference type="Gene3D" id="2.60.40.1930">
    <property type="match status" value="2"/>
</dbReference>
<feature type="domain" description="Alpha-macroglobulin receptor-binding" evidence="13">
    <location>
        <begin position="1368"/>
        <end position="1450"/>
    </location>
</feature>
<feature type="domain" description="Alpha-2-macroglobulin bait region" evidence="11">
    <location>
        <begin position="454"/>
        <end position="614"/>
    </location>
</feature>
<evidence type="ECO:0000256" key="5">
    <source>
        <dbReference type="ARBA" id="ARBA00023157"/>
    </source>
</evidence>
<dbReference type="Pfam" id="PF07677">
    <property type="entry name" value="A2M_recep"/>
    <property type="match status" value="1"/>
</dbReference>
<dbReference type="Pfam" id="PF07703">
    <property type="entry name" value="A2M_BRD"/>
    <property type="match status" value="1"/>
</dbReference>
<dbReference type="InterPro" id="IPR041555">
    <property type="entry name" value="MG3"/>
</dbReference>
<dbReference type="InterPro" id="IPR011626">
    <property type="entry name" value="Alpha-macroglobulin_TED"/>
</dbReference>
<evidence type="ECO:0000256" key="4">
    <source>
        <dbReference type="ARBA" id="ARBA00022900"/>
    </source>
</evidence>
<dbReference type="InterPro" id="IPR008930">
    <property type="entry name" value="Terpenoid_cyclase/PrenylTrfase"/>
</dbReference>
<evidence type="ECO:0000256" key="6">
    <source>
        <dbReference type="ARBA" id="ARBA00023180"/>
    </source>
</evidence>
<dbReference type="InterPro" id="IPR013783">
    <property type="entry name" value="Ig-like_fold"/>
</dbReference>
<dbReference type="SUPFAM" id="SSF48239">
    <property type="entry name" value="Terpenoid cyclases/Protein prenyltransferases"/>
    <property type="match status" value="1"/>
</dbReference>
<keyword evidence="2" id="KW-0646">Protease inhibitor</keyword>
<keyword evidence="6" id="KW-0325">Glycoprotein</keyword>
<dbReference type="Pfam" id="PF00207">
    <property type="entry name" value="A2M"/>
    <property type="match status" value="1"/>
</dbReference>
<dbReference type="EMBL" id="MT779790">
    <property type="protein sequence ID" value="QOJ54012.1"/>
    <property type="molecule type" value="mRNA"/>
</dbReference>
<dbReference type="Gene3D" id="2.60.40.1940">
    <property type="match status" value="1"/>
</dbReference>
<evidence type="ECO:0000259" key="13">
    <source>
        <dbReference type="SMART" id="SM01361"/>
    </source>
</evidence>
<dbReference type="PANTHER" id="PTHR11412:SF171">
    <property type="entry name" value="PREGNANCY ZONE PROTEIN-LIKE PROTEIN"/>
    <property type="match status" value="1"/>
</dbReference>
<dbReference type="SMART" id="SM01419">
    <property type="entry name" value="Thiol-ester_cl"/>
    <property type="match status" value="1"/>
</dbReference>
<dbReference type="GO" id="GO:0005615">
    <property type="term" value="C:extracellular space"/>
    <property type="evidence" value="ECO:0007669"/>
    <property type="project" value="InterPro"/>
</dbReference>
<reference evidence="14" key="1">
    <citation type="journal article" date="2018" name="PLoS Negl. Trop. Dis.">
        <title>Sialome diversity of ticks revealed by RNAseq of single tick salivary glands.</title>
        <authorList>
            <person name="Perner J."/>
            <person name="Kropackova S."/>
            <person name="Kopacek P."/>
            <person name="Ribeiro J.M."/>
        </authorList>
    </citation>
    <scope>NUCLEOTIDE SEQUENCE</scope>
    <source>
        <strain evidence="14">Siblings of single egg batch collected in Ceske Budejovice</strain>
        <tissue evidence="14">Salivary glands</tissue>
    </source>
</reference>
<dbReference type="EMBL" id="GEGO01006541">
    <property type="protein sequence ID" value="JAR88863.1"/>
    <property type="molecule type" value="Transcribed_RNA"/>
</dbReference>
<dbReference type="Gene3D" id="2.60.40.10">
    <property type="entry name" value="Immunoglobulins"/>
    <property type="match status" value="2"/>
</dbReference>
<dbReference type="Pfam" id="PF17791">
    <property type="entry name" value="MG3"/>
    <property type="match status" value="1"/>
</dbReference>
<dbReference type="SMART" id="SM01361">
    <property type="entry name" value="A2M_recep"/>
    <property type="match status" value="1"/>
</dbReference>
<dbReference type="InterPro" id="IPR009048">
    <property type="entry name" value="A-macroglobulin_rcpt-bd"/>
</dbReference>
<evidence type="ECO:0000256" key="8">
    <source>
        <dbReference type="ARBA" id="ARBA00063781"/>
    </source>
</evidence>
<dbReference type="SMART" id="SM01360">
    <property type="entry name" value="A2M"/>
    <property type="match status" value="1"/>
</dbReference>
<dbReference type="InterPro" id="IPR001599">
    <property type="entry name" value="Macroglobln_a2"/>
</dbReference>
<dbReference type="InterPro" id="IPR036595">
    <property type="entry name" value="A-macroglobulin_rcpt-bd_sf"/>
</dbReference>
<evidence type="ECO:0000256" key="3">
    <source>
        <dbReference type="ARBA" id="ARBA00022729"/>
    </source>
</evidence>
<dbReference type="PANTHER" id="PTHR11412">
    <property type="entry name" value="MACROGLOBULIN / COMPLEMENT"/>
    <property type="match status" value="1"/>
</dbReference>
<dbReference type="Pfam" id="PF07678">
    <property type="entry name" value="TED_complement"/>
    <property type="match status" value="1"/>
</dbReference>
<dbReference type="InterPro" id="IPR047565">
    <property type="entry name" value="Alpha-macroglob_thiol-ester_cl"/>
</dbReference>
<feature type="signal peptide" evidence="10">
    <location>
        <begin position="1"/>
        <end position="23"/>
    </location>
</feature>
<evidence type="ECO:0000313" key="15">
    <source>
        <dbReference type="EMBL" id="QOJ54012.1"/>
    </source>
</evidence>
<dbReference type="InterPro" id="IPR014756">
    <property type="entry name" value="Ig_E-set"/>
</dbReference>
<comment type="similarity">
    <text evidence="1">Belongs to the protease inhibitor I39 (alpha-2-macroglobulin) family.</text>
</comment>
<proteinExistence type="evidence at transcript level"/>
<dbReference type="PROSITE" id="PS00477">
    <property type="entry name" value="ALPHA_2_MACROGLOBULIN"/>
    <property type="match status" value="1"/>
</dbReference>
<evidence type="ECO:0000256" key="2">
    <source>
        <dbReference type="ARBA" id="ARBA00022690"/>
    </source>
</evidence>
<dbReference type="InterPro" id="IPR050473">
    <property type="entry name" value="A2M/Complement_sys"/>
</dbReference>
<sequence length="1646" mass="180648">MLRCGLLLAALCTSALWHRVATADKPAFLLTAPHGLMPGATETLALNVLNPPKDGHATIQLLAPSGQVLSETSVKSAGGFPQTVSLNVPKELPVGSSLAAIGKFGRYSFDKRLSVKVADGSAGFIIIIQTDKPVYRAGEVVRLRILSIDHRKLPLAKDAIGDVWVENTNHFRVAQWHNVSFSRGLIQLEMELSKEPPLGQWKIFCRLLGRETRKPFQVDEYVLPKFGVEVVPPPYIFPEETNTTWKICAQYVYGKPVKGQLRAQLTYGRFHWASEATKVLPSIDLDLPMKGCHEFTLNGRDLLLGNEDLNRRPLILTAEVTEEATGVTQHANVTVRLSWSRLTLKFLKDGAVADFKPGLPHRGALMVTQPDGMPAPGESVNVCFMAVNVTMREVSKGCRDFKSGLDGLVRFSVPGLRSSPSSLRVTAKAEGGSLNPPTTTLLLQPWRSLSQRYLRVLAPGQKLKCGVSTPVRFLYTKLKNHSNVAFNYQVFSGRRVVEQGRFEPRISRDDTDDRIPVESGLQSGGFITAELSLEPKPEWGLSSKARLLLYYAHPKGELIGDSRQLQVEPCASNPVLMHFAKDSAYPGTTVGLSLSAASGSLCGVWALDRGLLHKDSSAQLTADKLEQLLEPLEPKPDSSAFSSGHCRDRRRVFEAFRRDRYLREPLSFLDATAAFEESAVQVLTDLKLDIHDCDLVEDDFWRSAFPEFSVASHHHGFDRTEFEPRANEPRVVLPEEDVPADPPKSAVSLRTHFPETWLWEMHSVDREGSVQFERELPHSVTQWQAGALCLHPARGVGLSNAALNAFQPFFAQLTLPAVAKRGELLPVTATLFSYLQACVPVKLSLSADSACMKLLGEPQKRDCLCGSESIVLRVQVRPLCLGAINITLHALGLAENKGLCDEGKPLETRQARDSLRKSLLVTAEGKPLEKSTAKYICLNGSNEGPQKHEFPLELPRNVVSGSSRGVFTLSGNVGSPVSVDRLDKLVRLPTGCGEQNLALLAPNVFVLDYLNSSGERGHPLELKLKENIAKGYQRQLNYRHAEGGYSAFGSQDPEPSLWLTAFAVRTFGRSRRFMPIDEAELNGSIRWILLNQYDNGCFPSVGRVLNSRLKGGLEGHSLAPLTAYTLISLLEAGAEIPQVSKVGAVRCLLQELQQHQQDSHTMALAAYAFSLFEDSKASELLASLRDKAQPGNGTEATLHWHENVSTAVAVETASYVVLASLKLGGRAAAKSVLPVVRWVLERRNHDGGFVSTQDTVVALQALAEYAKATSSSDTRLQIRVSSEGLGSTLTVNRENALLKQELFLPVVPTVLHIGATGQGCAFIQATVKYNVPAAEETKSFGFWVTALHASCRPQVKVCASYLVSWAMSGMVIVQVKMQSGYRFEKLSGSPQVKRHEVDQDQVNLYFEELSNRKSCALLELVQDYVVENAVPATVTLQDYYEPGVTAVKNYTIPPCLLDDDNGTSEDLQETLTQSESVQSFRVAGARFHGFRNVDHDLDFPEGPEANAQVVVPAPPEFEGLGSCPRCHDDFPADFAARYCAAELALRVEASNDSTKKQTLWVSDDLSPLLEKPMAVGRSASYELHGHCSCPTLSKGETFLVLGPSTTMSTDEKNATHLHLARNVDIVHVQDSTISETAKLHSVRQQC</sequence>
<dbReference type="SUPFAM" id="SSF81296">
    <property type="entry name" value="E set domains"/>
    <property type="match status" value="1"/>
</dbReference>
<evidence type="ECO:0000259" key="12">
    <source>
        <dbReference type="SMART" id="SM01360"/>
    </source>
</evidence>
<evidence type="ECO:0000259" key="11">
    <source>
        <dbReference type="SMART" id="SM01359"/>
    </source>
</evidence>
<dbReference type="Gene3D" id="2.20.130.20">
    <property type="match status" value="1"/>
</dbReference>
<evidence type="ECO:0000256" key="1">
    <source>
        <dbReference type="ARBA" id="ARBA00010952"/>
    </source>
</evidence>
<dbReference type="InterPro" id="IPR019742">
    <property type="entry name" value="MacrogloblnA2_CS"/>
</dbReference>
<feature type="chain" id="PRO_5036300676" description="TEP1-F" evidence="10">
    <location>
        <begin position="24"/>
        <end position="1646"/>
    </location>
</feature>
<evidence type="ECO:0000313" key="14">
    <source>
        <dbReference type="EMBL" id="JAR88863.1"/>
    </source>
</evidence>
<keyword evidence="4" id="KW-0722">Serine protease inhibitor</keyword>
<dbReference type="Gene3D" id="1.50.10.20">
    <property type="match status" value="1"/>
</dbReference>
<organism evidence="14">
    <name type="scientific">Ixodes ricinus</name>
    <name type="common">Common tick</name>
    <name type="synonym">Acarus ricinus</name>
    <dbReference type="NCBI Taxonomy" id="34613"/>
    <lineage>
        <taxon>Eukaryota</taxon>
        <taxon>Metazoa</taxon>
        <taxon>Ecdysozoa</taxon>
        <taxon>Arthropoda</taxon>
        <taxon>Chelicerata</taxon>
        <taxon>Arachnida</taxon>
        <taxon>Acari</taxon>
        <taxon>Parasitiformes</taxon>
        <taxon>Ixodida</taxon>
        <taxon>Ixodoidea</taxon>
        <taxon>Ixodidae</taxon>
        <taxon>Ixodinae</taxon>
        <taxon>Ixodes</taxon>
    </lineage>
</organism>
<keyword evidence="3 10" id="KW-0732">Signal</keyword>
<accession>A0A147BDK7</accession>
<comment type="function">
    <text evidence="7">Binds covalently through a thioester bond to the pathogen surface resulting in pathogen clearance.</text>
</comment>
<evidence type="ECO:0000256" key="9">
    <source>
        <dbReference type="ARBA" id="ARBA00078071"/>
    </source>
</evidence>
<name>A0A147BDK7_IXORI</name>
<dbReference type="Pfam" id="PF01835">
    <property type="entry name" value="MG2"/>
    <property type="match status" value="1"/>
</dbReference>
<dbReference type="FunFam" id="2.60.40.1930:FF:000001">
    <property type="entry name" value="CD109 isoform 3"/>
    <property type="match status" value="1"/>
</dbReference>
<dbReference type="GO" id="GO:0004867">
    <property type="term" value="F:serine-type endopeptidase inhibitor activity"/>
    <property type="evidence" value="ECO:0007669"/>
    <property type="project" value="UniProtKB-KW"/>
</dbReference>
<dbReference type="InterPro" id="IPR011625">
    <property type="entry name" value="A2M_N_BRD"/>
</dbReference>
<dbReference type="SUPFAM" id="SSF49410">
    <property type="entry name" value="Alpha-macroglobulin receptor domain"/>
    <property type="match status" value="1"/>
</dbReference>
<dbReference type="Gene3D" id="2.60.40.690">
    <property type="entry name" value="Alpha-macroglobulin, receptor-binding domain"/>
    <property type="match status" value="1"/>
</dbReference>
<evidence type="ECO:0000256" key="10">
    <source>
        <dbReference type="SAM" id="SignalP"/>
    </source>
</evidence>
<reference evidence="15" key="2">
    <citation type="submission" date="2020-07" db="EMBL/GenBank/DDBJ databases">
        <title>Complete coding sequences of the thioester-containing proteins of the hard tick Ixodes ricinus.</title>
        <authorList>
            <person name="Hajdusek O."/>
            <person name="Urbanova V."/>
            <person name="Kopacek P."/>
        </authorList>
    </citation>
    <scope>NUCLEOTIDE SEQUENCE</scope>
</reference>
<keyword evidence="5" id="KW-1015">Disulfide bond</keyword>
<dbReference type="InterPro" id="IPR002890">
    <property type="entry name" value="MG2"/>
</dbReference>
<feature type="domain" description="Alpha-2-macroglobulin" evidence="12">
    <location>
        <begin position="756"/>
        <end position="845"/>
    </location>
</feature>
<dbReference type="Gene3D" id="2.60.120.1540">
    <property type="match status" value="1"/>
</dbReference>
<protein>
    <recommendedName>
        <fullName evidence="9">TEP1-F</fullName>
    </recommendedName>
</protein>
<comment type="subunit">
    <text evidence="8">Heterodimer of a TEP1-N chain and an TEP1-C chain non-covalently linked. Forms a complex composed of TEP1-N and TEP1-C heterodimer, LRIM1 and APL1C; the interaction stabilizes TEP1-N and TEP1-C heterodimer, prevents its binding to tissues while circulating in the hemolymph and protects the thioester bond from hydrolysis. Mature TEP1 and to a lesser extent full-length TEP1 interact with SPCLIP1; the interaction is induced by microbial infection.</text>
</comment>
<dbReference type="SMART" id="SM01359">
    <property type="entry name" value="A2M_N_2"/>
    <property type="match status" value="1"/>
</dbReference>